<feature type="domain" description="PilZ" evidence="2">
    <location>
        <begin position="111"/>
        <end position="181"/>
    </location>
</feature>
<dbReference type="InterPro" id="IPR009875">
    <property type="entry name" value="PilZ_domain"/>
</dbReference>
<dbReference type="Pfam" id="PF07238">
    <property type="entry name" value="PilZ"/>
    <property type="match status" value="1"/>
</dbReference>
<evidence type="ECO:0000313" key="4">
    <source>
        <dbReference type="Proteomes" id="UP000428328"/>
    </source>
</evidence>
<evidence type="ECO:0000259" key="2">
    <source>
        <dbReference type="Pfam" id="PF07238"/>
    </source>
</evidence>
<organism evidence="3 4">
    <name type="scientific">Pseudodesulfovibrio cashew</name>
    <dbReference type="NCBI Taxonomy" id="2678688"/>
    <lineage>
        <taxon>Bacteria</taxon>
        <taxon>Pseudomonadati</taxon>
        <taxon>Thermodesulfobacteriota</taxon>
        <taxon>Desulfovibrionia</taxon>
        <taxon>Desulfovibrionales</taxon>
        <taxon>Desulfovibrionaceae</taxon>
    </lineage>
</organism>
<dbReference type="Gene3D" id="2.40.10.220">
    <property type="entry name" value="predicted glycosyltransferase like domains"/>
    <property type="match status" value="1"/>
</dbReference>
<dbReference type="GO" id="GO:0035438">
    <property type="term" value="F:cyclic-di-GMP binding"/>
    <property type="evidence" value="ECO:0007669"/>
    <property type="project" value="InterPro"/>
</dbReference>
<reference evidence="3 4" key="1">
    <citation type="submission" date="2019-11" db="EMBL/GenBank/DDBJ databases">
        <authorList>
            <person name="Zheng R.K."/>
            <person name="Sun C.M."/>
        </authorList>
    </citation>
    <scope>NUCLEOTIDE SEQUENCE [LARGE SCALE GENOMIC DNA]</scope>
    <source>
        <strain evidence="3 4">SRB007</strain>
    </source>
</reference>
<evidence type="ECO:0000313" key="3">
    <source>
        <dbReference type="EMBL" id="QGY40931.1"/>
    </source>
</evidence>
<protein>
    <recommendedName>
        <fullName evidence="2">PilZ domain-containing protein</fullName>
    </recommendedName>
</protein>
<dbReference type="AlphaFoldDB" id="A0A6I6JFI4"/>
<evidence type="ECO:0000256" key="1">
    <source>
        <dbReference type="SAM" id="MobiDB-lite"/>
    </source>
</evidence>
<feature type="region of interest" description="Disordered" evidence="1">
    <location>
        <begin position="14"/>
        <end position="63"/>
    </location>
</feature>
<dbReference type="EMBL" id="CP046400">
    <property type="protein sequence ID" value="QGY40931.1"/>
    <property type="molecule type" value="Genomic_DNA"/>
</dbReference>
<dbReference type="Proteomes" id="UP000428328">
    <property type="component" value="Chromosome"/>
</dbReference>
<sequence length="204" mass="22335">MGLIDIFSNLFSRSGKTGKGGGKGAASTTGGAQNGTRPTPVPKGTMVKLDDNAGKKRKKAERVSAAPIDEEALGFSISIKKDDELSKKRHAIRIRLKGLEVHIHRLKKRFPVMDISATGLGFAFEKPRFKGGVELDMDLILNGEVKAQNVLCKVMRHERGTVGCTYVDPDRAQDDTIHALVLLGQKQQAERKSRKKDEAFNLPD</sequence>
<name>A0A6I6JFI4_9BACT</name>
<proteinExistence type="predicted"/>
<dbReference type="KEGG" id="psel:GM415_12585"/>
<accession>A0A6I6JFI4</accession>
<gene>
    <name evidence="3" type="ORF">GM415_12585</name>
</gene>
<keyword evidence="4" id="KW-1185">Reference proteome</keyword>